<dbReference type="EMBL" id="LXQA010035383">
    <property type="protein sequence ID" value="MCH97596.1"/>
    <property type="molecule type" value="Genomic_DNA"/>
</dbReference>
<keyword evidence="1" id="KW-1133">Transmembrane helix</keyword>
<protein>
    <submittedName>
        <fullName evidence="2">Uncharacterized protein</fullName>
    </submittedName>
</protein>
<accession>A0A392NCK5</accession>
<feature type="non-terminal residue" evidence="2">
    <location>
        <position position="1"/>
    </location>
</feature>
<evidence type="ECO:0000313" key="3">
    <source>
        <dbReference type="Proteomes" id="UP000265520"/>
    </source>
</evidence>
<dbReference type="Proteomes" id="UP000265520">
    <property type="component" value="Unassembled WGS sequence"/>
</dbReference>
<name>A0A392NCK5_9FABA</name>
<keyword evidence="3" id="KW-1185">Reference proteome</keyword>
<evidence type="ECO:0000313" key="2">
    <source>
        <dbReference type="EMBL" id="MCH97596.1"/>
    </source>
</evidence>
<keyword evidence="1" id="KW-0472">Membrane</keyword>
<dbReference type="AlphaFoldDB" id="A0A392NCK5"/>
<sequence length="173" mass="19426">RVGLESTPTLIATLVYDFVVLPLIMWNIWTSRNKYIFEDIQLKITFQAFDEHSLPTSRPIRDVRWQSGDKDAIILDLDGGALTNNPRKLGFGGLVRNHEGVGCYTEEKINDFLMGNVKEEFHSFESSGTGSSCGDPVIAGTWSWRLCTLFSAGVFKSHILGKCLLKLVRFVIL</sequence>
<proteinExistence type="predicted"/>
<feature type="transmembrane region" description="Helical" evidence="1">
    <location>
        <begin position="6"/>
        <end position="29"/>
    </location>
</feature>
<reference evidence="2 3" key="1">
    <citation type="journal article" date="2018" name="Front. Plant Sci.">
        <title>Red Clover (Trifolium pratense) and Zigzag Clover (T. medium) - A Picture of Genomic Similarities and Differences.</title>
        <authorList>
            <person name="Dluhosova J."/>
            <person name="Istvanek J."/>
            <person name="Nedelnik J."/>
            <person name="Repkova J."/>
        </authorList>
    </citation>
    <scope>NUCLEOTIDE SEQUENCE [LARGE SCALE GENOMIC DNA]</scope>
    <source>
        <strain evidence="3">cv. 10/8</strain>
        <tissue evidence="2">Leaf</tissue>
    </source>
</reference>
<evidence type="ECO:0000256" key="1">
    <source>
        <dbReference type="SAM" id="Phobius"/>
    </source>
</evidence>
<keyword evidence="1" id="KW-0812">Transmembrane</keyword>
<comment type="caution">
    <text evidence="2">The sequence shown here is derived from an EMBL/GenBank/DDBJ whole genome shotgun (WGS) entry which is preliminary data.</text>
</comment>
<organism evidence="2 3">
    <name type="scientific">Trifolium medium</name>
    <dbReference type="NCBI Taxonomy" id="97028"/>
    <lineage>
        <taxon>Eukaryota</taxon>
        <taxon>Viridiplantae</taxon>
        <taxon>Streptophyta</taxon>
        <taxon>Embryophyta</taxon>
        <taxon>Tracheophyta</taxon>
        <taxon>Spermatophyta</taxon>
        <taxon>Magnoliopsida</taxon>
        <taxon>eudicotyledons</taxon>
        <taxon>Gunneridae</taxon>
        <taxon>Pentapetalae</taxon>
        <taxon>rosids</taxon>
        <taxon>fabids</taxon>
        <taxon>Fabales</taxon>
        <taxon>Fabaceae</taxon>
        <taxon>Papilionoideae</taxon>
        <taxon>50 kb inversion clade</taxon>
        <taxon>NPAAA clade</taxon>
        <taxon>Hologalegina</taxon>
        <taxon>IRL clade</taxon>
        <taxon>Trifolieae</taxon>
        <taxon>Trifolium</taxon>
    </lineage>
</organism>